<dbReference type="PANTHER" id="PTHR33228">
    <property type="entry name" value="PROTEIN GLUTAMINE DUMPER 4-RELATED"/>
    <property type="match status" value="1"/>
</dbReference>
<evidence type="ECO:0000256" key="7">
    <source>
        <dbReference type="ARBA" id="ARBA00023136"/>
    </source>
</evidence>
<dbReference type="AlphaFoldDB" id="A0A200QS55"/>
<accession>A0A200QS55</accession>
<dbReference type="GO" id="GO:0080143">
    <property type="term" value="P:regulation of amino acid export"/>
    <property type="evidence" value="ECO:0007669"/>
    <property type="project" value="InterPro"/>
</dbReference>
<dbReference type="InParanoid" id="A0A200QS55"/>
<evidence type="ECO:0000313" key="11">
    <source>
        <dbReference type="Proteomes" id="UP000195402"/>
    </source>
</evidence>
<evidence type="ECO:0000256" key="1">
    <source>
        <dbReference type="ARBA" id="ARBA00004167"/>
    </source>
</evidence>
<reference evidence="10 11" key="1">
    <citation type="journal article" date="2017" name="Mol. Plant">
        <title>The Genome of Medicinal Plant Macleaya cordata Provides New Insights into Benzylisoquinoline Alkaloids Metabolism.</title>
        <authorList>
            <person name="Liu X."/>
            <person name="Liu Y."/>
            <person name="Huang P."/>
            <person name="Ma Y."/>
            <person name="Qing Z."/>
            <person name="Tang Q."/>
            <person name="Cao H."/>
            <person name="Cheng P."/>
            <person name="Zheng Y."/>
            <person name="Yuan Z."/>
            <person name="Zhou Y."/>
            <person name="Liu J."/>
            <person name="Tang Z."/>
            <person name="Zhuo Y."/>
            <person name="Zhang Y."/>
            <person name="Yu L."/>
            <person name="Huang J."/>
            <person name="Yang P."/>
            <person name="Peng Q."/>
            <person name="Zhang J."/>
            <person name="Jiang W."/>
            <person name="Zhang Z."/>
            <person name="Lin K."/>
            <person name="Ro D.K."/>
            <person name="Chen X."/>
            <person name="Xiong X."/>
            <person name="Shang Y."/>
            <person name="Huang S."/>
            <person name="Zeng J."/>
        </authorList>
    </citation>
    <scope>NUCLEOTIDE SEQUENCE [LARGE SCALE GENOMIC DNA]</scope>
    <source>
        <strain evidence="11">cv. BLH2017</strain>
        <tissue evidence="10">Root</tissue>
    </source>
</reference>
<feature type="compositionally biased region" description="Low complexity" evidence="8">
    <location>
        <begin position="11"/>
        <end position="20"/>
    </location>
</feature>
<dbReference type="GO" id="GO:0006865">
    <property type="term" value="P:amino acid transport"/>
    <property type="evidence" value="ECO:0007669"/>
    <property type="project" value="UniProtKB-KW"/>
</dbReference>
<protein>
    <submittedName>
        <fullName evidence="10">Uncharacterized protein</fullName>
    </submittedName>
</protein>
<feature type="transmembrane region" description="Helical" evidence="9">
    <location>
        <begin position="35"/>
        <end position="59"/>
    </location>
</feature>
<dbReference type="OrthoDB" id="1930784at2759"/>
<feature type="compositionally biased region" description="Basic and acidic residues" evidence="8">
    <location>
        <begin position="129"/>
        <end position="147"/>
    </location>
</feature>
<organism evidence="10 11">
    <name type="scientific">Macleaya cordata</name>
    <name type="common">Five-seeded plume-poppy</name>
    <name type="synonym">Bocconia cordata</name>
    <dbReference type="NCBI Taxonomy" id="56857"/>
    <lineage>
        <taxon>Eukaryota</taxon>
        <taxon>Viridiplantae</taxon>
        <taxon>Streptophyta</taxon>
        <taxon>Embryophyta</taxon>
        <taxon>Tracheophyta</taxon>
        <taxon>Spermatophyta</taxon>
        <taxon>Magnoliopsida</taxon>
        <taxon>Ranunculales</taxon>
        <taxon>Papaveraceae</taxon>
        <taxon>Papaveroideae</taxon>
        <taxon>Macleaya</taxon>
    </lineage>
</organism>
<dbReference type="STRING" id="56857.A0A200QS55"/>
<feature type="region of interest" description="Disordered" evidence="8">
    <location>
        <begin position="69"/>
        <end position="90"/>
    </location>
</feature>
<proteinExistence type="inferred from homology"/>
<dbReference type="InterPro" id="IPR040359">
    <property type="entry name" value="GDU"/>
</dbReference>
<comment type="subcellular location">
    <subcellularLocation>
        <location evidence="1">Membrane</location>
        <topology evidence="1">Single-pass membrane protein</topology>
    </subcellularLocation>
</comment>
<evidence type="ECO:0000256" key="4">
    <source>
        <dbReference type="ARBA" id="ARBA00022692"/>
    </source>
</evidence>
<dbReference type="OMA" id="ETHETPH"/>
<keyword evidence="7 9" id="KW-0472">Membrane</keyword>
<evidence type="ECO:0000256" key="8">
    <source>
        <dbReference type="SAM" id="MobiDB-lite"/>
    </source>
</evidence>
<comment type="caution">
    <text evidence="10">The sequence shown here is derived from an EMBL/GenBank/DDBJ whole genome shotgun (WGS) entry which is preliminary data.</text>
</comment>
<gene>
    <name evidence="10" type="ORF">BVC80_7517g2</name>
</gene>
<name>A0A200QS55_MACCD</name>
<dbReference type="GO" id="GO:0016020">
    <property type="term" value="C:membrane"/>
    <property type="evidence" value="ECO:0007669"/>
    <property type="project" value="UniProtKB-SubCell"/>
</dbReference>
<sequence>MRTGGTINTEAAASSSPFSSASAPVHSPWHSPIPYLFGGLAAMLGLIAFALLILACSYWKFSGFLESGDQEEESERDLENGDEKSTGEAIKVPAVYEQKIVVIMAGDEKPTFLATPIFPNASSFGDFNNENKEKEDKKSDETEKPKEENEEENGESRDQSENRETHETPHHHQSQ</sequence>
<keyword evidence="11" id="KW-1185">Reference proteome</keyword>
<feature type="compositionally biased region" description="Basic and acidic residues" evidence="8">
    <location>
        <begin position="77"/>
        <end position="86"/>
    </location>
</feature>
<dbReference type="FunCoup" id="A0A200QS55">
    <property type="interactions" value="245"/>
</dbReference>
<feature type="compositionally biased region" description="Basic and acidic residues" evidence="8">
    <location>
        <begin position="154"/>
        <end position="175"/>
    </location>
</feature>
<evidence type="ECO:0000256" key="2">
    <source>
        <dbReference type="ARBA" id="ARBA00009977"/>
    </source>
</evidence>
<evidence type="ECO:0000256" key="5">
    <source>
        <dbReference type="ARBA" id="ARBA00022970"/>
    </source>
</evidence>
<feature type="region of interest" description="Disordered" evidence="8">
    <location>
        <begin position="121"/>
        <end position="175"/>
    </location>
</feature>
<dbReference type="EMBL" id="MVGT01001164">
    <property type="protein sequence ID" value="OVA13262.1"/>
    <property type="molecule type" value="Genomic_DNA"/>
</dbReference>
<comment type="similarity">
    <text evidence="2">Belongs to the GLUTAMINE DUMPER 1 (TC 9.B.60) family.</text>
</comment>
<dbReference type="PANTHER" id="PTHR33228:SF77">
    <property type="entry name" value="PROTEIN GLUTAMINE DUMPER 2"/>
    <property type="match status" value="1"/>
</dbReference>
<feature type="region of interest" description="Disordered" evidence="8">
    <location>
        <begin position="1"/>
        <end position="20"/>
    </location>
</feature>
<evidence type="ECO:0000256" key="9">
    <source>
        <dbReference type="SAM" id="Phobius"/>
    </source>
</evidence>
<keyword evidence="3" id="KW-0813">Transport</keyword>
<keyword evidence="4 9" id="KW-0812">Transmembrane</keyword>
<keyword evidence="6 9" id="KW-1133">Transmembrane helix</keyword>
<evidence type="ECO:0000256" key="6">
    <source>
        <dbReference type="ARBA" id="ARBA00022989"/>
    </source>
</evidence>
<keyword evidence="5" id="KW-0029">Amino-acid transport</keyword>
<evidence type="ECO:0000256" key="3">
    <source>
        <dbReference type="ARBA" id="ARBA00022448"/>
    </source>
</evidence>
<dbReference type="Proteomes" id="UP000195402">
    <property type="component" value="Unassembled WGS sequence"/>
</dbReference>
<evidence type="ECO:0000313" key="10">
    <source>
        <dbReference type="EMBL" id="OVA13262.1"/>
    </source>
</evidence>